<dbReference type="InterPro" id="IPR049945">
    <property type="entry name" value="AAA_22"/>
</dbReference>
<organism evidence="2 3">
    <name type="scientific">Chondrus crispus</name>
    <name type="common">Carrageen Irish moss</name>
    <name type="synonym">Polymorpha crispa</name>
    <dbReference type="NCBI Taxonomy" id="2769"/>
    <lineage>
        <taxon>Eukaryota</taxon>
        <taxon>Rhodophyta</taxon>
        <taxon>Florideophyceae</taxon>
        <taxon>Rhodymeniophycidae</taxon>
        <taxon>Gigartinales</taxon>
        <taxon>Gigartinaceae</taxon>
        <taxon>Chondrus</taxon>
    </lineage>
</organism>
<dbReference type="Proteomes" id="UP000012073">
    <property type="component" value="Unassembled WGS sequence"/>
</dbReference>
<sequence>MASAKSLTVSHPIDPALHPVETGNYRVATAAIQSFYDLIQRCLRYRITGALVYGPSRIGKTRSIEYLRLLLSETDPKITTYHAQAEHKPRHAEGPFFANLLQAVGFPDPDGGTNPTKRLRLINKIRESCARNGSGTVVLFCDEAQRYTENEYEWLRDVHDQLDRLHIRLFTFLVGQQELRSVKTAFQQARKTQIVARLMVEELAFFGVRNLRDVATCLHGYDSTAYPRGGEWSFTRFYLPNAVAGGYRLVDDAQTLWENFEHIHQQHGLPGELQIPMDSFARAVEIVLKEGNGLDGSGNSPDPAIWRAAVQNCGYTQARQALSEVLTPAMS</sequence>
<name>R7Q7J4_CHOCR</name>
<accession>R7Q7J4</accession>
<dbReference type="PhylomeDB" id="R7Q7J4"/>
<dbReference type="RefSeq" id="XP_005714306.1">
    <property type="nucleotide sequence ID" value="XM_005714249.1"/>
</dbReference>
<gene>
    <name evidence="2" type="ORF">CHC_T00002918001</name>
</gene>
<proteinExistence type="predicted"/>
<protein>
    <recommendedName>
        <fullName evidence="1">ORC1/DEAH AAA+ ATPase domain-containing protein</fullName>
    </recommendedName>
</protein>
<dbReference type="KEGG" id="ccp:CHC_T00002918001"/>
<dbReference type="Pfam" id="PF13401">
    <property type="entry name" value="AAA_22"/>
    <property type="match status" value="1"/>
</dbReference>
<dbReference type="EMBL" id="HG001694">
    <property type="protein sequence ID" value="CDF34487.1"/>
    <property type="molecule type" value="Genomic_DNA"/>
</dbReference>
<dbReference type="SUPFAM" id="SSF52540">
    <property type="entry name" value="P-loop containing nucleoside triphosphate hydrolases"/>
    <property type="match status" value="1"/>
</dbReference>
<dbReference type="AlphaFoldDB" id="R7Q7J4"/>
<dbReference type="InterPro" id="IPR027417">
    <property type="entry name" value="P-loop_NTPase"/>
</dbReference>
<dbReference type="Gramene" id="CDF34487">
    <property type="protein sequence ID" value="CDF34487"/>
    <property type="gene ID" value="CHC_T00002918001"/>
</dbReference>
<evidence type="ECO:0000313" key="3">
    <source>
        <dbReference type="Proteomes" id="UP000012073"/>
    </source>
</evidence>
<evidence type="ECO:0000259" key="1">
    <source>
        <dbReference type="Pfam" id="PF13401"/>
    </source>
</evidence>
<keyword evidence="3" id="KW-1185">Reference proteome</keyword>
<dbReference type="GO" id="GO:0016887">
    <property type="term" value="F:ATP hydrolysis activity"/>
    <property type="evidence" value="ECO:0007669"/>
    <property type="project" value="InterPro"/>
</dbReference>
<dbReference type="Gene3D" id="3.40.50.300">
    <property type="entry name" value="P-loop containing nucleotide triphosphate hydrolases"/>
    <property type="match status" value="1"/>
</dbReference>
<dbReference type="GeneID" id="17322019"/>
<reference evidence="3" key="1">
    <citation type="journal article" date="2013" name="Proc. Natl. Acad. Sci. U.S.A.">
        <title>Genome structure and metabolic features in the red seaweed Chondrus crispus shed light on evolution of the Archaeplastida.</title>
        <authorList>
            <person name="Collen J."/>
            <person name="Porcel B."/>
            <person name="Carre W."/>
            <person name="Ball S.G."/>
            <person name="Chaparro C."/>
            <person name="Tonon T."/>
            <person name="Barbeyron T."/>
            <person name="Michel G."/>
            <person name="Noel B."/>
            <person name="Valentin K."/>
            <person name="Elias M."/>
            <person name="Artiguenave F."/>
            <person name="Arun A."/>
            <person name="Aury J.M."/>
            <person name="Barbosa-Neto J.F."/>
            <person name="Bothwell J.H."/>
            <person name="Bouget F.Y."/>
            <person name="Brillet L."/>
            <person name="Cabello-Hurtado F."/>
            <person name="Capella-Gutierrez S."/>
            <person name="Charrier B."/>
            <person name="Cladiere L."/>
            <person name="Cock J.M."/>
            <person name="Coelho S.M."/>
            <person name="Colleoni C."/>
            <person name="Czjzek M."/>
            <person name="Da Silva C."/>
            <person name="Delage L."/>
            <person name="Denoeud F."/>
            <person name="Deschamps P."/>
            <person name="Dittami S.M."/>
            <person name="Gabaldon T."/>
            <person name="Gachon C.M."/>
            <person name="Groisillier A."/>
            <person name="Herve C."/>
            <person name="Jabbari K."/>
            <person name="Katinka M."/>
            <person name="Kloareg B."/>
            <person name="Kowalczyk N."/>
            <person name="Labadie K."/>
            <person name="Leblanc C."/>
            <person name="Lopez P.J."/>
            <person name="McLachlan D.H."/>
            <person name="Meslet-Cladiere L."/>
            <person name="Moustafa A."/>
            <person name="Nehr Z."/>
            <person name="Nyvall Collen P."/>
            <person name="Panaud O."/>
            <person name="Partensky F."/>
            <person name="Poulain J."/>
            <person name="Rensing S.A."/>
            <person name="Rousvoal S."/>
            <person name="Samson G."/>
            <person name="Symeonidi A."/>
            <person name="Weissenbach J."/>
            <person name="Zambounis A."/>
            <person name="Wincker P."/>
            <person name="Boyen C."/>
        </authorList>
    </citation>
    <scope>NUCLEOTIDE SEQUENCE [LARGE SCALE GENOMIC DNA]</scope>
    <source>
        <strain evidence="3">cv. Stackhouse</strain>
    </source>
</reference>
<feature type="domain" description="ORC1/DEAH AAA+ ATPase" evidence="1">
    <location>
        <begin position="51"/>
        <end position="181"/>
    </location>
</feature>
<evidence type="ECO:0000313" key="2">
    <source>
        <dbReference type="EMBL" id="CDF34487.1"/>
    </source>
</evidence>
<dbReference type="OrthoDB" id="10577713at2759"/>